<dbReference type="InterPro" id="IPR045861">
    <property type="entry name" value="CorA_cytoplasmic_dom"/>
</dbReference>
<evidence type="ECO:0000256" key="5">
    <source>
        <dbReference type="ARBA" id="ARBA00022692"/>
    </source>
</evidence>
<feature type="transmembrane region" description="Helical" evidence="8">
    <location>
        <begin position="200"/>
        <end position="220"/>
    </location>
</feature>
<name>A0A1Y0HNF4_9BACT</name>
<keyword evidence="3" id="KW-0813">Transport</keyword>
<dbReference type="KEGG" id="suls:Sdiek1_1734"/>
<proteinExistence type="inferred from homology"/>
<dbReference type="Gene3D" id="1.20.58.340">
    <property type="entry name" value="Magnesium transport protein CorA, transmembrane region"/>
    <property type="match status" value="2"/>
</dbReference>
<dbReference type="InterPro" id="IPR045863">
    <property type="entry name" value="CorA_TM1_TM2"/>
</dbReference>
<keyword evidence="4" id="KW-1003">Cell membrane</keyword>
<dbReference type="EMBL" id="CP021416">
    <property type="protein sequence ID" value="ARU48894.1"/>
    <property type="molecule type" value="Genomic_DNA"/>
</dbReference>
<evidence type="ECO:0000313" key="10">
    <source>
        <dbReference type="Proteomes" id="UP000196005"/>
    </source>
</evidence>
<dbReference type="Proteomes" id="UP000196005">
    <property type="component" value="Chromosome"/>
</dbReference>
<sequence>MKHLYDQIDRFHLLDIKNATHPSMFVEESNYDILILALPTSRDKELKIDSYAFVFDGTSCYWYDKNVQEFIDFKTMEKVYELLNEKTNIAMKMLTSLHESIDWMEEQLYDNAQLSSFMRYWLNTKKDLSRINRLLTLSVEVLESFIESYLKEENFLSIHFKDIHEHLSRTNRSSLLAIDKLNNLYNFYTSRNNERMNKTIYLLTIFSGIFLPLNLIVGYFGMNTHGLPLDGIANGSTIVAFLLGCCAMLMAGVILYFGKKV</sequence>
<dbReference type="AlphaFoldDB" id="A0A1Y0HNF4"/>
<dbReference type="SUPFAM" id="SSF144083">
    <property type="entry name" value="Magnesium transport protein CorA, transmembrane region"/>
    <property type="match status" value="1"/>
</dbReference>
<dbReference type="PANTHER" id="PTHR46494">
    <property type="entry name" value="CORA FAMILY METAL ION TRANSPORTER (EUROFUNG)"/>
    <property type="match status" value="1"/>
</dbReference>
<evidence type="ECO:0000313" key="9">
    <source>
        <dbReference type="EMBL" id="ARU48894.1"/>
    </source>
</evidence>
<keyword evidence="10" id="KW-1185">Reference proteome</keyword>
<reference evidence="10" key="1">
    <citation type="submission" date="2017-05" db="EMBL/GenBank/DDBJ databases">
        <title>Dechlorination kinetics govern the competition between two new strains of the genus Sulfurospirillum.</title>
        <authorList>
            <person name="Buttet G.F."/>
            <person name="Murray A.M."/>
            <person name="Goris T."/>
            <person name="Burion M."/>
            <person name="Lin B."/>
            <person name="Rolle M."/>
            <person name="Maillard J."/>
        </authorList>
    </citation>
    <scope>NUCLEOTIDE SEQUENCE [LARGE SCALE GENOMIC DNA]</scope>
    <source>
        <strain evidence="10">SL2-1</strain>
    </source>
</reference>
<evidence type="ECO:0000256" key="7">
    <source>
        <dbReference type="ARBA" id="ARBA00023136"/>
    </source>
</evidence>
<evidence type="ECO:0000256" key="1">
    <source>
        <dbReference type="ARBA" id="ARBA00004651"/>
    </source>
</evidence>
<organism evidence="9 10">
    <name type="scientific">Sulfurospirillum diekertiae</name>
    <dbReference type="NCBI Taxonomy" id="1854492"/>
    <lineage>
        <taxon>Bacteria</taxon>
        <taxon>Pseudomonadati</taxon>
        <taxon>Campylobacterota</taxon>
        <taxon>Epsilonproteobacteria</taxon>
        <taxon>Campylobacterales</taxon>
        <taxon>Sulfurospirillaceae</taxon>
        <taxon>Sulfurospirillum</taxon>
    </lineage>
</organism>
<dbReference type="GO" id="GO:0000287">
    <property type="term" value="F:magnesium ion binding"/>
    <property type="evidence" value="ECO:0007669"/>
    <property type="project" value="TreeGrafter"/>
</dbReference>
<dbReference type="GO" id="GO:0015095">
    <property type="term" value="F:magnesium ion transmembrane transporter activity"/>
    <property type="evidence" value="ECO:0007669"/>
    <property type="project" value="TreeGrafter"/>
</dbReference>
<dbReference type="Pfam" id="PF01544">
    <property type="entry name" value="CorA"/>
    <property type="match status" value="1"/>
</dbReference>
<dbReference type="SUPFAM" id="SSF143865">
    <property type="entry name" value="CorA soluble domain-like"/>
    <property type="match status" value="1"/>
</dbReference>
<dbReference type="GO" id="GO:0005886">
    <property type="term" value="C:plasma membrane"/>
    <property type="evidence" value="ECO:0007669"/>
    <property type="project" value="UniProtKB-SubCell"/>
</dbReference>
<feature type="transmembrane region" description="Helical" evidence="8">
    <location>
        <begin position="232"/>
        <end position="257"/>
    </location>
</feature>
<dbReference type="GO" id="GO:0050897">
    <property type="term" value="F:cobalt ion binding"/>
    <property type="evidence" value="ECO:0007669"/>
    <property type="project" value="TreeGrafter"/>
</dbReference>
<evidence type="ECO:0000256" key="3">
    <source>
        <dbReference type="ARBA" id="ARBA00022448"/>
    </source>
</evidence>
<dbReference type="InterPro" id="IPR002523">
    <property type="entry name" value="MgTranspt_CorA/ZnTranspt_ZntB"/>
</dbReference>
<evidence type="ECO:0000256" key="4">
    <source>
        <dbReference type="ARBA" id="ARBA00022475"/>
    </source>
</evidence>
<dbReference type="RefSeq" id="WP_087438728.1">
    <property type="nucleotide sequence ID" value="NZ_CP021416.1"/>
</dbReference>
<keyword evidence="5 8" id="KW-0812">Transmembrane</keyword>
<keyword evidence="7 8" id="KW-0472">Membrane</keyword>
<dbReference type="GO" id="GO:0015087">
    <property type="term" value="F:cobalt ion transmembrane transporter activity"/>
    <property type="evidence" value="ECO:0007669"/>
    <property type="project" value="TreeGrafter"/>
</dbReference>
<dbReference type="PANTHER" id="PTHR46494:SF1">
    <property type="entry name" value="CORA FAMILY METAL ION TRANSPORTER (EUROFUNG)"/>
    <property type="match status" value="1"/>
</dbReference>
<keyword evidence="6 8" id="KW-1133">Transmembrane helix</keyword>
<evidence type="ECO:0000256" key="2">
    <source>
        <dbReference type="ARBA" id="ARBA00009765"/>
    </source>
</evidence>
<dbReference type="OrthoDB" id="9803416at2"/>
<evidence type="ECO:0000256" key="8">
    <source>
        <dbReference type="SAM" id="Phobius"/>
    </source>
</evidence>
<accession>A0A1Y0HNF4</accession>
<gene>
    <name evidence="9" type="ORF">Sdiek1_1734</name>
</gene>
<evidence type="ECO:0000256" key="6">
    <source>
        <dbReference type="ARBA" id="ARBA00022989"/>
    </source>
</evidence>
<protein>
    <submittedName>
        <fullName evidence="9">Cobalt/magnesium transport protein CorA</fullName>
    </submittedName>
</protein>
<comment type="subcellular location">
    <subcellularLocation>
        <location evidence="1">Cell membrane</location>
        <topology evidence="1">Multi-pass membrane protein</topology>
    </subcellularLocation>
</comment>
<comment type="similarity">
    <text evidence="2">Belongs to the CorA metal ion transporter (MIT) (TC 1.A.35) family.</text>
</comment>